<gene>
    <name evidence="1" type="ORF">Q9L58_010943</name>
</gene>
<evidence type="ECO:0000313" key="2">
    <source>
        <dbReference type="Proteomes" id="UP001447188"/>
    </source>
</evidence>
<protein>
    <recommendedName>
        <fullName evidence="3">Tetratricopeptide repeat protein</fullName>
    </recommendedName>
</protein>
<accession>A0ABR3G328</accession>
<dbReference type="Proteomes" id="UP001447188">
    <property type="component" value="Unassembled WGS sequence"/>
</dbReference>
<dbReference type="Pfam" id="PF13432">
    <property type="entry name" value="TPR_16"/>
    <property type="match status" value="1"/>
</dbReference>
<keyword evidence="2" id="KW-1185">Reference proteome</keyword>
<dbReference type="SUPFAM" id="SSF48452">
    <property type="entry name" value="TPR-like"/>
    <property type="match status" value="1"/>
</dbReference>
<dbReference type="Gene3D" id="1.25.40.10">
    <property type="entry name" value="Tetratricopeptide repeat domain"/>
    <property type="match status" value="1"/>
</dbReference>
<evidence type="ECO:0008006" key="3">
    <source>
        <dbReference type="Google" id="ProtNLM"/>
    </source>
</evidence>
<dbReference type="EMBL" id="JBBBZM010000972">
    <property type="protein sequence ID" value="KAL0630211.1"/>
    <property type="molecule type" value="Genomic_DNA"/>
</dbReference>
<proteinExistence type="predicted"/>
<evidence type="ECO:0000313" key="1">
    <source>
        <dbReference type="EMBL" id="KAL0630211.1"/>
    </source>
</evidence>
<dbReference type="InterPro" id="IPR011990">
    <property type="entry name" value="TPR-like_helical_dom_sf"/>
</dbReference>
<reference evidence="1 2" key="1">
    <citation type="submission" date="2024-02" db="EMBL/GenBank/DDBJ databases">
        <title>Discinaceae phylogenomics.</title>
        <authorList>
            <person name="Dirks A.C."/>
            <person name="James T.Y."/>
        </authorList>
    </citation>
    <scope>NUCLEOTIDE SEQUENCE [LARGE SCALE GENOMIC DNA]</scope>
    <source>
        <strain evidence="1 2">ACD0624</strain>
    </source>
</reference>
<name>A0ABR3G328_9PEZI</name>
<comment type="caution">
    <text evidence="1">The sequence shown here is derived from an EMBL/GenBank/DDBJ whole genome shotgun (WGS) entry which is preliminary data.</text>
</comment>
<sequence>MYRHAISRFSFTPLPYLGLYETLRDLNRLPDAQRILLDGITKFPDDARLQVAYAVTLRRLGDRLASLESLNVVTTKYPRHIPAALERANSLKSLGHDEQALAAYEAILEAAPYSLQARVAKASLLAISNRFAEAIEVIKEITADTQVGWRAENLRALIELRSGKISDAKKRVERGLETVLFDRERRVLRSTLASILVKEHSPQSAVEVLKRPDPIDDEITRIVRLHAAAFLERTAATKAFRDTKDVTGPLSVIREQIGVQLGLVKHGPLQSKGWLEENLQLAILREVA</sequence>
<organism evidence="1 2">
    <name type="scientific">Discina gigas</name>
    <dbReference type="NCBI Taxonomy" id="1032678"/>
    <lineage>
        <taxon>Eukaryota</taxon>
        <taxon>Fungi</taxon>
        <taxon>Dikarya</taxon>
        <taxon>Ascomycota</taxon>
        <taxon>Pezizomycotina</taxon>
        <taxon>Pezizomycetes</taxon>
        <taxon>Pezizales</taxon>
        <taxon>Discinaceae</taxon>
        <taxon>Discina</taxon>
    </lineage>
</organism>